<dbReference type="GO" id="GO:0016787">
    <property type="term" value="F:hydrolase activity"/>
    <property type="evidence" value="ECO:0007669"/>
    <property type="project" value="UniProtKB-KW"/>
</dbReference>
<dbReference type="EC" id="2.7.7.49" evidence="1"/>
<keyword evidence="3" id="KW-0548">Nucleotidyltransferase</keyword>
<dbReference type="Pfam" id="PF17917">
    <property type="entry name" value="RT_RNaseH"/>
    <property type="match status" value="1"/>
</dbReference>
<accession>A0A8H7CQN9</accession>
<evidence type="ECO:0000256" key="8">
    <source>
        <dbReference type="ARBA" id="ARBA00023268"/>
    </source>
</evidence>
<dbReference type="InterPro" id="IPR050951">
    <property type="entry name" value="Retrovirus_Pol_polyprotein"/>
</dbReference>
<proteinExistence type="predicted"/>
<dbReference type="PANTHER" id="PTHR37984">
    <property type="entry name" value="PROTEIN CBG26694"/>
    <property type="match status" value="1"/>
</dbReference>
<keyword evidence="12" id="KW-1185">Reference proteome</keyword>
<reference evidence="11" key="1">
    <citation type="submission" date="2020-05" db="EMBL/GenBank/DDBJ databases">
        <title>Mycena genomes resolve the evolution of fungal bioluminescence.</title>
        <authorList>
            <person name="Tsai I.J."/>
        </authorList>
    </citation>
    <scope>NUCLEOTIDE SEQUENCE</scope>
    <source>
        <strain evidence="11">CCC161011</strain>
    </source>
</reference>
<gene>
    <name evidence="11" type="ORF">MVEN_01631800</name>
</gene>
<evidence type="ECO:0000313" key="12">
    <source>
        <dbReference type="Proteomes" id="UP000620124"/>
    </source>
</evidence>
<feature type="region of interest" description="Disordered" evidence="9">
    <location>
        <begin position="1668"/>
        <end position="1690"/>
    </location>
</feature>
<dbReference type="InterPro" id="IPR021109">
    <property type="entry name" value="Peptidase_aspartic_dom_sf"/>
</dbReference>
<feature type="domain" description="Reverse transcriptase" evidence="10">
    <location>
        <begin position="1157"/>
        <end position="1369"/>
    </location>
</feature>
<dbReference type="GO" id="GO:0003964">
    <property type="term" value="F:RNA-directed DNA polymerase activity"/>
    <property type="evidence" value="ECO:0007669"/>
    <property type="project" value="UniProtKB-KW"/>
</dbReference>
<comment type="caution">
    <text evidence="11">The sequence shown here is derived from an EMBL/GenBank/DDBJ whole genome shotgun (WGS) entry which is preliminary data.</text>
</comment>
<dbReference type="Proteomes" id="UP000620124">
    <property type="component" value="Unassembled WGS sequence"/>
</dbReference>
<dbReference type="InterPro" id="IPR043502">
    <property type="entry name" value="DNA/RNA_pol_sf"/>
</dbReference>
<dbReference type="InterPro" id="IPR041373">
    <property type="entry name" value="RT_RNaseH"/>
</dbReference>
<feature type="compositionally biased region" description="Polar residues" evidence="9">
    <location>
        <begin position="326"/>
        <end position="335"/>
    </location>
</feature>
<evidence type="ECO:0000256" key="4">
    <source>
        <dbReference type="ARBA" id="ARBA00022722"/>
    </source>
</evidence>
<evidence type="ECO:0000256" key="3">
    <source>
        <dbReference type="ARBA" id="ARBA00022695"/>
    </source>
</evidence>
<dbReference type="PROSITE" id="PS50878">
    <property type="entry name" value="RT_POL"/>
    <property type="match status" value="1"/>
</dbReference>
<dbReference type="Gene3D" id="2.40.70.10">
    <property type="entry name" value="Acid Proteases"/>
    <property type="match status" value="1"/>
</dbReference>
<keyword evidence="4" id="KW-0540">Nuclease</keyword>
<sequence>MGRTIDLFKEPLIDAVARYHGAFDPDTDDDPLLEFGAVGGKLAGVDPLLTIQLRDALIRYDKPHLNFEWECLQDLIEGVLRFDAAASSLVPLADPDTQQRFYCLNLQELSRVAHAVVVYQFLYSLERSEMAPHVRFALGICETLVEGKDVGDQLSSVNSTISDVCWEFGTQHPLQELSKMLLHKDYALEQYYKQRDVTAHPTLCEPSPPSMNPFVSAFLAAAPKPGPSAPPAEGTQAPAVRFAPLSPSHVSVVRSLPGQGLIPDTFSSAHPCSITGGPSVMRVASPGVSACTHPGGQNFASSEINTGLTAQGWTSHAFCSRPELPTTGSSSTPNSAPDPEPSPNPDAAMEEMKEGGAWEGGTEGMADFPGGTEGAAVVEEEGDSLAAPGEPASATNTWQLNYKLNVSVVPSWNGRDETIIDFVVAMAGLVILGPRMAQGIAHMALSKFTAGIGSTCLGALRRQFLTKEWVLDRTQEFEEMKFRQKGCEEEAPLDFYQQRLLYHSFIFADQEDGPSVVARVLRTQPAEWTDVVNELKLPTVDSLLNYAQHGQKNLATRTLSFILEPERICPQHCSPSAIPAGGGVESGYGGGLTGEGKSAAPSPKVPWPGGKTINGYEFACDDSRVSPCPPNGECYICTSPKHLARDCSHYGRWLTLRNANLILVDLDPEEEERDNREYLAMIAASKSTSSRYLSEPKLAKPVKEAFVVDMLSFDAKAAHFMAQGPYNRNHRRREAAELTASWKDKGKATTIEASAILPRRETRKADHVAELPMMTTEDGHCIHSARKVRQLPDGLGSLGSRALHVKVKVGSLDNGEIRGRLDSGADITLMSEEFWESIPSLPKLKEGIRMTLYHLTGQAKVLGYIKTQLYMVSKDGEVISFELEAYVVRNMKVPLLLGEDFQSSYELGVRCWGTGHCDVQVRCSRHIIPASSAHSVDLGFEIQQASMAKTMKRPLPRSLEKNLSALQGAHTKRGESGSSAGPFEGKEEWMVEKVVIATEDASVLAAPTTLIRSDFPLHSYREPQHLPLLHDPAVYADALKNQEEGERMAASAEVLARIIQETLRMQDSESLLLQPVSSDDQLEEDLDWGPKTTALAGEFEGGESHADVAHLVNLGPDIPEHIRLKLDDVLRHNAAAFGVGGRLGHVKEKAPIPVKPGTQPVSIPMYSALPVKREVIDKQMDLWFERDVIEPSSSPWGAPCVVVFHNGKPRLVVDYRKLNAATIADEFPIPCQSEIIQALSGSQVLSSFDALAGFNQVEMDDDTKEKTAFRSHRGLWQFKRMPFGLRNGPSIFQRIMQGVLAPYLWLFTLIYIDDIVVFSRNWEDHLVHLGKVLSAIAAAGITLEPKKCFIGYSSILLLGQKVSRLGLSTHKEKVAAIQELERPSTLAKGVKWEWRAEHEIAFLQAKDALSAAPILGHPIQGTPYRLYTDASDFALGSCLQQVQPIQVADLRGTTIYDKLKTAWDAGQPVLKLFTTLTKEVVEMAEEDRWGASLDETTVHVERVITYWSRSLKSAERNYSATEREVLGAKEALVRFQPFIEGEQVVLVTDHAALQWACVYENANRRLAAWGAVFAAYPGLKIVHRPGRVHSNVDPLSRLPRAPPHESPVMEALNTIVPDEERQEEAQRMEDRSAFAPAKKAAFAIWWWEDVVDKYALSIQTRRQKALLEERDSAAADSKGEASRVEEVPERDEVAADVDSLPFAQGDHWTYPVGFRPDKDEEDWNKRSHLLISVSAKMKRQFKDRLTVGYCSNEAHRSRPCISLGLYPRALSTKGSGFKRLAEILPYRDHIDLHHKAANAFVHSRRFPRPSEDLRTSLKQLPFSTPSVLRNGLIEAHRKLSDYYYKMDQSPYYTWAALLDPRISYEGLKADFNNDENDLMLHLEASKTALNEHLRSNYALRKTNVVPTAPPAASSFFPISLAHHRRTSRPDIASSGALFWTSSGSTTAFHARILPFVILFSGGFPVKPNFRTFFVSLAISSLFLDRLLQSNEFFWWP</sequence>
<dbReference type="GO" id="GO:0004519">
    <property type="term" value="F:endonuclease activity"/>
    <property type="evidence" value="ECO:0007669"/>
    <property type="project" value="UniProtKB-KW"/>
</dbReference>
<dbReference type="CDD" id="cd09274">
    <property type="entry name" value="RNase_HI_RT_Ty3"/>
    <property type="match status" value="1"/>
</dbReference>
<evidence type="ECO:0000256" key="7">
    <source>
        <dbReference type="ARBA" id="ARBA00022918"/>
    </source>
</evidence>
<dbReference type="SUPFAM" id="SSF56672">
    <property type="entry name" value="DNA/RNA polymerases"/>
    <property type="match status" value="1"/>
</dbReference>
<name>A0A8H7CQN9_9AGAR</name>
<dbReference type="Pfam" id="PF17919">
    <property type="entry name" value="RT_RNaseH_2"/>
    <property type="match status" value="1"/>
</dbReference>
<evidence type="ECO:0000259" key="10">
    <source>
        <dbReference type="PROSITE" id="PS50878"/>
    </source>
</evidence>
<keyword evidence="8" id="KW-0511">Multifunctional enzyme</keyword>
<evidence type="ECO:0000256" key="1">
    <source>
        <dbReference type="ARBA" id="ARBA00012493"/>
    </source>
</evidence>
<evidence type="ECO:0000313" key="11">
    <source>
        <dbReference type="EMBL" id="KAF7344711.1"/>
    </source>
</evidence>
<evidence type="ECO:0000256" key="6">
    <source>
        <dbReference type="ARBA" id="ARBA00022801"/>
    </source>
</evidence>
<keyword evidence="6" id="KW-0378">Hydrolase</keyword>
<dbReference type="CDD" id="cd00303">
    <property type="entry name" value="retropepsin_like"/>
    <property type="match status" value="1"/>
</dbReference>
<keyword evidence="5" id="KW-0255">Endonuclease</keyword>
<dbReference type="OrthoDB" id="3271192at2759"/>
<dbReference type="InterPro" id="IPR000477">
    <property type="entry name" value="RT_dom"/>
</dbReference>
<dbReference type="PANTHER" id="PTHR37984:SF5">
    <property type="entry name" value="PROTEIN NYNRIN-LIKE"/>
    <property type="match status" value="1"/>
</dbReference>
<dbReference type="Pfam" id="PF00078">
    <property type="entry name" value="RVT_1"/>
    <property type="match status" value="1"/>
</dbReference>
<evidence type="ECO:0000256" key="5">
    <source>
        <dbReference type="ARBA" id="ARBA00022759"/>
    </source>
</evidence>
<dbReference type="InterPro" id="IPR041577">
    <property type="entry name" value="RT_RNaseH_2"/>
</dbReference>
<keyword evidence="7" id="KW-0695">RNA-directed DNA polymerase</keyword>
<dbReference type="Gene3D" id="3.10.10.10">
    <property type="entry name" value="HIV Type 1 Reverse Transcriptase, subunit A, domain 1"/>
    <property type="match status" value="1"/>
</dbReference>
<feature type="region of interest" description="Disordered" evidence="9">
    <location>
        <begin position="318"/>
        <end position="372"/>
    </location>
</feature>
<evidence type="ECO:0000256" key="2">
    <source>
        <dbReference type="ARBA" id="ARBA00022679"/>
    </source>
</evidence>
<protein>
    <recommendedName>
        <fullName evidence="1">RNA-directed DNA polymerase</fullName>
        <ecNumber evidence="1">2.7.7.49</ecNumber>
    </recommendedName>
</protein>
<keyword evidence="2" id="KW-0808">Transferase</keyword>
<organism evidence="11 12">
    <name type="scientific">Mycena venus</name>
    <dbReference type="NCBI Taxonomy" id="2733690"/>
    <lineage>
        <taxon>Eukaryota</taxon>
        <taxon>Fungi</taxon>
        <taxon>Dikarya</taxon>
        <taxon>Basidiomycota</taxon>
        <taxon>Agaricomycotina</taxon>
        <taxon>Agaricomycetes</taxon>
        <taxon>Agaricomycetidae</taxon>
        <taxon>Agaricales</taxon>
        <taxon>Marasmiineae</taxon>
        <taxon>Mycenaceae</taxon>
        <taxon>Mycena</taxon>
    </lineage>
</organism>
<dbReference type="EMBL" id="JACAZI010000014">
    <property type="protein sequence ID" value="KAF7344711.1"/>
    <property type="molecule type" value="Genomic_DNA"/>
</dbReference>
<dbReference type="Gene3D" id="3.30.70.270">
    <property type="match status" value="1"/>
</dbReference>
<dbReference type="InterPro" id="IPR043128">
    <property type="entry name" value="Rev_trsase/Diguanyl_cyclase"/>
</dbReference>
<evidence type="ECO:0000256" key="9">
    <source>
        <dbReference type="SAM" id="MobiDB-lite"/>
    </source>
</evidence>
<dbReference type="CDD" id="cd01647">
    <property type="entry name" value="RT_LTR"/>
    <property type="match status" value="1"/>
</dbReference>
<dbReference type="SUPFAM" id="SSF50630">
    <property type="entry name" value="Acid proteases"/>
    <property type="match status" value="1"/>
</dbReference>